<dbReference type="AlphaFoldDB" id="A0A841JVP0"/>
<proteinExistence type="predicted"/>
<organism evidence="1 2">
    <name type="scientific">Silvibacterium bohemicum</name>
    <dbReference type="NCBI Taxonomy" id="1577686"/>
    <lineage>
        <taxon>Bacteria</taxon>
        <taxon>Pseudomonadati</taxon>
        <taxon>Acidobacteriota</taxon>
        <taxon>Terriglobia</taxon>
        <taxon>Terriglobales</taxon>
        <taxon>Acidobacteriaceae</taxon>
        <taxon>Silvibacterium</taxon>
    </lineage>
</organism>
<dbReference type="EMBL" id="JACHEK010000001">
    <property type="protein sequence ID" value="MBB6142508.1"/>
    <property type="molecule type" value="Genomic_DNA"/>
</dbReference>
<dbReference type="RefSeq" id="WP_050057728.1">
    <property type="nucleotide sequence ID" value="NZ_JACHEK010000001.1"/>
</dbReference>
<protein>
    <recommendedName>
        <fullName evidence="3">Peptidase S9 prolyl oligopeptidase catalytic domain-containing protein</fullName>
    </recommendedName>
</protein>
<dbReference type="InterPro" id="IPR029058">
    <property type="entry name" value="AB_hydrolase_fold"/>
</dbReference>
<evidence type="ECO:0000313" key="1">
    <source>
        <dbReference type="EMBL" id="MBB6142508.1"/>
    </source>
</evidence>
<gene>
    <name evidence="1" type="ORF">HNQ77_000446</name>
</gene>
<dbReference type="Proteomes" id="UP000538666">
    <property type="component" value="Unassembled WGS sequence"/>
</dbReference>
<keyword evidence="2" id="KW-1185">Reference proteome</keyword>
<evidence type="ECO:0008006" key="3">
    <source>
        <dbReference type="Google" id="ProtNLM"/>
    </source>
</evidence>
<dbReference type="Gene3D" id="3.40.50.1820">
    <property type="entry name" value="alpha/beta hydrolase"/>
    <property type="match status" value="1"/>
</dbReference>
<reference evidence="1 2" key="1">
    <citation type="submission" date="2020-08" db="EMBL/GenBank/DDBJ databases">
        <title>Genomic Encyclopedia of Type Strains, Phase IV (KMG-IV): sequencing the most valuable type-strain genomes for metagenomic binning, comparative biology and taxonomic classification.</title>
        <authorList>
            <person name="Goeker M."/>
        </authorList>
    </citation>
    <scope>NUCLEOTIDE SEQUENCE [LARGE SCALE GENOMIC DNA]</scope>
    <source>
        <strain evidence="1 2">DSM 103733</strain>
    </source>
</reference>
<evidence type="ECO:0000313" key="2">
    <source>
        <dbReference type="Proteomes" id="UP000538666"/>
    </source>
</evidence>
<dbReference type="OrthoDB" id="256394at2"/>
<name>A0A841JVP0_9BACT</name>
<dbReference type="SUPFAM" id="SSF53474">
    <property type="entry name" value="alpha/beta-Hydrolases"/>
    <property type="match status" value="1"/>
</dbReference>
<comment type="caution">
    <text evidence="1">The sequence shown here is derived from an EMBL/GenBank/DDBJ whole genome shotgun (WGS) entry which is preliminary data.</text>
</comment>
<sequence>MTGDADLEHPRQADEDIAAWLAAQGASAQFVWLPDRGIHGNGHMIMMERNSDRIADLILDWLDQTT</sequence>
<accession>A0A841JVP0</accession>